<feature type="region of interest" description="Disordered" evidence="1">
    <location>
        <begin position="400"/>
        <end position="427"/>
    </location>
</feature>
<dbReference type="Pfam" id="PF00704">
    <property type="entry name" value="Glyco_hydro_18"/>
    <property type="match status" value="1"/>
</dbReference>
<protein>
    <recommendedName>
        <fullName evidence="3">GH18 domain-containing protein</fullName>
    </recommendedName>
</protein>
<dbReference type="PANTHER" id="PTHR11177:SF317">
    <property type="entry name" value="CHITINASE 12-RELATED"/>
    <property type="match status" value="1"/>
</dbReference>
<dbReference type="InterPro" id="IPR001223">
    <property type="entry name" value="Glyco_hydro18_cat"/>
</dbReference>
<dbReference type="SUPFAM" id="SSF51445">
    <property type="entry name" value="(Trans)glycosidases"/>
    <property type="match status" value="1"/>
</dbReference>
<dbReference type="Gene3D" id="3.20.20.80">
    <property type="entry name" value="Glycosidases"/>
    <property type="match status" value="1"/>
</dbReference>
<keyword evidence="2" id="KW-0732">Signal</keyword>
<keyword evidence="5" id="KW-1185">Reference proteome</keyword>
<dbReference type="Gene3D" id="3.10.50.10">
    <property type="match status" value="1"/>
</dbReference>
<proteinExistence type="predicted"/>
<dbReference type="InterPro" id="IPR050314">
    <property type="entry name" value="Glycosyl_Hydrlase_18"/>
</dbReference>
<evidence type="ECO:0000313" key="5">
    <source>
        <dbReference type="Proteomes" id="UP000886653"/>
    </source>
</evidence>
<dbReference type="GO" id="GO:0004568">
    <property type="term" value="F:chitinase activity"/>
    <property type="evidence" value="ECO:0007669"/>
    <property type="project" value="TreeGrafter"/>
</dbReference>
<feature type="compositionally biased region" description="Polar residues" evidence="1">
    <location>
        <begin position="413"/>
        <end position="427"/>
    </location>
</feature>
<feature type="signal peptide" evidence="2">
    <location>
        <begin position="1"/>
        <end position="18"/>
    </location>
</feature>
<dbReference type="GO" id="GO:0006032">
    <property type="term" value="P:chitin catabolic process"/>
    <property type="evidence" value="ECO:0007669"/>
    <property type="project" value="TreeGrafter"/>
</dbReference>
<dbReference type="SMART" id="SM00636">
    <property type="entry name" value="Glyco_18"/>
    <property type="match status" value="1"/>
</dbReference>
<evidence type="ECO:0000313" key="4">
    <source>
        <dbReference type="EMBL" id="KAG0144674.1"/>
    </source>
</evidence>
<dbReference type="PANTHER" id="PTHR11177">
    <property type="entry name" value="CHITINASE"/>
    <property type="match status" value="1"/>
</dbReference>
<sequence length="547" mass="60060">MILSRSLIFCFVLYQVLTDPEPDPPPPRYVALGETGTPVLNRLHRRQVEEGEEEGGEGEVKLYFTLSSLGKVFVHPTEQFPNITEAAAPDTKEASGQNSTTQERLSLADLNDIVPVDSVLKQVTTRLGVSSVGGILKRPTIGSYFPDWNLDVLSPEQVDYSKYDLINFAFAVPTEDFQLKFTQSDSLQTLDKLVRYGHGNGTRVCLSIGGWDGSKYFSTAVRNESSRETLVSNIMKLMKEHNLDGNIVDANDSSTLLLFFELLREKLGPSKIISAAVTDYVFLDSHGKPMTDVSAYGKVLDHILVMNYDYTGSSSAPGPNAPFANGCADGNQPQANMISAIAAWQLAGFPVDKILMGLPAYGYINWSSATKLVHKRHELAPVTHFEQYMAHAEKSHLIRRQNSDSNPDVDCHTNPSNNSTTGYTNGSKFGLDREVSPKASGNLKAYSGPQIQFNDLFKWGVLRLNTSNPDQLVAINGYTLDWDACSSTPYAFNQALQTVITFDDTKSIGIKSAYALKSGIGGVIFWDMTGDPHSILTNSARKMLGKL</sequence>
<dbReference type="AlphaFoldDB" id="A0A9P6NEP7"/>
<dbReference type="GO" id="GO:0008061">
    <property type="term" value="F:chitin binding"/>
    <property type="evidence" value="ECO:0007669"/>
    <property type="project" value="InterPro"/>
</dbReference>
<evidence type="ECO:0000259" key="3">
    <source>
        <dbReference type="PROSITE" id="PS51910"/>
    </source>
</evidence>
<feature type="domain" description="GH18" evidence="3">
    <location>
        <begin position="139"/>
        <end position="547"/>
    </location>
</feature>
<organism evidence="4 5">
    <name type="scientific">Cronartium quercuum f. sp. fusiforme G11</name>
    <dbReference type="NCBI Taxonomy" id="708437"/>
    <lineage>
        <taxon>Eukaryota</taxon>
        <taxon>Fungi</taxon>
        <taxon>Dikarya</taxon>
        <taxon>Basidiomycota</taxon>
        <taxon>Pucciniomycotina</taxon>
        <taxon>Pucciniomycetes</taxon>
        <taxon>Pucciniales</taxon>
        <taxon>Coleosporiaceae</taxon>
        <taxon>Cronartium</taxon>
    </lineage>
</organism>
<dbReference type="Proteomes" id="UP000886653">
    <property type="component" value="Unassembled WGS sequence"/>
</dbReference>
<gene>
    <name evidence="4" type="ORF">CROQUDRAFT_659742</name>
</gene>
<accession>A0A9P6NEP7</accession>
<reference evidence="4" key="1">
    <citation type="submission" date="2013-11" db="EMBL/GenBank/DDBJ databases">
        <title>Genome sequence of the fusiform rust pathogen reveals effectors for host alternation and coevolution with pine.</title>
        <authorList>
            <consortium name="DOE Joint Genome Institute"/>
            <person name="Smith K."/>
            <person name="Pendleton A."/>
            <person name="Kubisiak T."/>
            <person name="Anderson C."/>
            <person name="Salamov A."/>
            <person name="Aerts A."/>
            <person name="Riley R."/>
            <person name="Clum A."/>
            <person name="Lindquist E."/>
            <person name="Ence D."/>
            <person name="Campbell M."/>
            <person name="Kronenberg Z."/>
            <person name="Feau N."/>
            <person name="Dhillon B."/>
            <person name="Hamelin R."/>
            <person name="Burleigh J."/>
            <person name="Smith J."/>
            <person name="Yandell M."/>
            <person name="Nelson C."/>
            <person name="Grigoriev I."/>
            <person name="Davis J."/>
        </authorList>
    </citation>
    <scope>NUCLEOTIDE SEQUENCE</scope>
    <source>
        <strain evidence="4">G11</strain>
    </source>
</reference>
<name>A0A9P6NEP7_9BASI</name>
<dbReference type="InterPro" id="IPR029070">
    <property type="entry name" value="Chitinase_insertion_sf"/>
</dbReference>
<comment type="caution">
    <text evidence="4">The sequence shown here is derived from an EMBL/GenBank/DDBJ whole genome shotgun (WGS) entry which is preliminary data.</text>
</comment>
<dbReference type="InterPro" id="IPR017853">
    <property type="entry name" value="GH"/>
</dbReference>
<feature type="chain" id="PRO_5040369176" description="GH18 domain-containing protein" evidence="2">
    <location>
        <begin position="19"/>
        <end position="547"/>
    </location>
</feature>
<dbReference type="GO" id="GO:0005576">
    <property type="term" value="C:extracellular region"/>
    <property type="evidence" value="ECO:0007669"/>
    <property type="project" value="TreeGrafter"/>
</dbReference>
<dbReference type="EMBL" id="MU167291">
    <property type="protein sequence ID" value="KAG0144674.1"/>
    <property type="molecule type" value="Genomic_DNA"/>
</dbReference>
<evidence type="ECO:0000256" key="2">
    <source>
        <dbReference type="SAM" id="SignalP"/>
    </source>
</evidence>
<dbReference type="PROSITE" id="PS51910">
    <property type="entry name" value="GH18_2"/>
    <property type="match status" value="1"/>
</dbReference>
<dbReference type="OrthoDB" id="73875at2759"/>
<dbReference type="GO" id="GO:0005975">
    <property type="term" value="P:carbohydrate metabolic process"/>
    <property type="evidence" value="ECO:0007669"/>
    <property type="project" value="InterPro"/>
</dbReference>
<evidence type="ECO:0000256" key="1">
    <source>
        <dbReference type="SAM" id="MobiDB-lite"/>
    </source>
</evidence>
<dbReference type="InterPro" id="IPR011583">
    <property type="entry name" value="Chitinase_II/V-like_cat"/>
</dbReference>